<accession>A0A645DW86</accession>
<protein>
    <submittedName>
        <fullName evidence="2">Uncharacterized protein</fullName>
    </submittedName>
</protein>
<gene>
    <name evidence="2" type="ORF">SDC9_140926</name>
</gene>
<comment type="caution">
    <text evidence="2">The sequence shown here is derived from an EMBL/GenBank/DDBJ whole genome shotgun (WGS) entry which is preliminary data.</text>
</comment>
<sequence length="69" mass="7238">MESGAFKRGPRRRRGADDARGGMKHDFAVGADIDQHVAAGGLRLMPPCGEVAADISGDARHGQQRNAAP</sequence>
<organism evidence="2">
    <name type="scientific">bioreactor metagenome</name>
    <dbReference type="NCBI Taxonomy" id="1076179"/>
    <lineage>
        <taxon>unclassified sequences</taxon>
        <taxon>metagenomes</taxon>
        <taxon>ecological metagenomes</taxon>
    </lineage>
</organism>
<proteinExistence type="predicted"/>
<evidence type="ECO:0000256" key="1">
    <source>
        <dbReference type="SAM" id="MobiDB-lite"/>
    </source>
</evidence>
<name>A0A645DW86_9ZZZZ</name>
<dbReference type="AlphaFoldDB" id="A0A645DW86"/>
<reference evidence="2" key="1">
    <citation type="submission" date="2019-08" db="EMBL/GenBank/DDBJ databases">
        <authorList>
            <person name="Kucharzyk K."/>
            <person name="Murdoch R.W."/>
            <person name="Higgins S."/>
            <person name="Loffler F."/>
        </authorList>
    </citation>
    <scope>NUCLEOTIDE SEQUENCE</scope>
</reference>
<evidence type="ECO:0000313" key="2">
    <source>
        <dbReference type="EMBL" id="MPM93784.1"/>
    </source>
</evidence>
<feature type="compositionally biased region" description="Basic and acidic residues" evidence="1">
    <location>
        <begin position="15"/>
        <end position="24"/>
    </location>
</feature>
<dbReference type="EMBL" id="VSSQ01040513">
    <property type="protein sequence ID" value="MPM93784.1"/>
    <property type="molecule type" value="Genomic_DNA"/>
</dbReference>
<feature type="region of interest" description="Disordered" evidence="1">
    <location>
        <begin position="1"/>
        <end position="24"/>
    </location>
</feature>